<evidence type="ECO:0000256" key="5">
    <source>
        <dbReference type="ARBA" id="ARBA00047984"/>
    </source>
</evidence>
<comment type="caution">
    <text evidence="9">The sequence shown here is derived from an EMBL/GenBank/DDBJ whole genome shotgun (WGS) entry which is preliminary data.</text>
</comment>
<keyword evidence="10" id="KW-1185">Reference proteome</keyword>
<dbReference type="InterPro" id="IPR011545">
    <property type="entry name" value="DEAD/DEAH_box_helicase_dom"/>
</dbReference>
<dbReference type="SUPFAM" id="SSF52540">
    <property type="entry name" value="P-loop containing nucleoside triphosphate hydrolases"/>
    <property type="match status" value="1"/>
</dbReference>
<evidence type="ECO:0000256" key="1">
    <source>
        <dbReference type="ARBA" id="ARBA00012552"/>
    </source>
</evidence>
<sequence>MPPNKKKKKPASNPARGFATVSVPSKPKITESAGASSTGESSVAVSESEKSTVSAETKQPQANEKDKSLQDYSPEELERHLEEAELQSLVDKYASKCKSDSDRQVSKLETERRVLRPQANLLNLSDWLPPEILDRILELTGKEDAERDPCPERDMNSAKEEELSVRLWTLKDTLVKLGFPASRVEDLLKYIIVYHSGVSASGNKDVVPNIDESLDWLALHCDPDELPPYERNKTQLSRTTKTTTSWITDDKQPQPSTAPSLAEGNDNLAKAKSETQIVNPPDPSPDDSDSSIDPEDLTEEYVALQSRLYQLRPKYFDQPSKAKNKKPGRDKGDENDTDPQVARIRRKIAKIENDALFDRVEAEAKWRDKLNELRKEAAFMREKERQVEKPSSSSRVEDPQSVDEPDPGELGLATDDDNGGLFGEMFAADTSVTEPLSIAESTSHDVLIRDFGKPSGLSPRRVLEETCKARYPLHFCDKHMDISSSTYSNRKAAEVQWSKPQDVPLPLSLDRVTIKSNPFTVFVSMDSIATPTGLQAEGYVSTLALFLISASNSKESKSYLRLPAAWRELWTEFVETKKQQEDEADRETIRSLKKLVQENVGKFEDDVVLADNFRKRNGNAKQVEAVERAQPADTNMSADYLTKLWLDKASSAAFQNMVVSRMNLPVWGYKQEILDTLAAHQALIICSETGSGKSTQIPSFILENELLNGRECKIYVTEPRRISAISLARRVSEELGERSSDVGTNRSLVGYAIRLESKVSQSTRLIYATTGVVVRMLERPGDLQDITHIVLDEVHERTIDSDFLLIVLRRLLIQRPELKVVLMSATVDARRFSTYLGGAPILNIPGRTFPVEVKYLEDAIELTNHRLDDRQSISSFDDDDDGYSSDGHRNDAVPRSLRATLDGYSNQTRETVLKFDEYRLDYGLITKLLVKIATKPELSQYSRAILVFMPGLAEIRRLHDEITADPAFEHGWIIHTLHSSIASEDQEKAFLVPPEGMRKIVIATNIAETGITIPDITAVIDAGKEKVMRFDERRQLSRLVESFISRANAKQRRGRAGRVQEGICFHLFTRYRYENQLAEQQTPEMLRLSLQDLVLRVKICNLGDVEQTLLEALDPPSAKNIRRAIDSLKEVKALTNSESLTSLGKQLAKLPLDVFLGKLIIYGTIFKC</sequence>
<dbReference type="Pfam" id="PF00270">
    <property type="entry name" value="DEAD"/>
    <property type="match status" value="1"/>
</dbReference>
<keyword evidence="3" id="KW-0067">ATP-binding</keyword>
<feature type="compositionally biased region" description="Low complexity" evidence="6">
    <location>
        <begin position="30"/>
        <end position="58"/>
    </location>
</feature>
<feature type="domain" description="Helicase ATP-binding" evidence="7">
    <location>
        <begin position="674"/>
        <end position="845"/>
    </location>
</feature>
<feature type="non-terminal residue" evidence="9">
    <location>
        <position position="1168"/>
    </location>
</feature>
<dbReference type="Proteomes" id="UP000053958">
    <property type="component" value="Unassembled WGS sequence"/>
</dbReference>
<organism evidence="9 10">
    <name type="scientific">Rasamsonia emersonii (strain ATCC 16479 / CBS 393.64 / IMI 116815)</name>
    <dbReference type="NCBI Taxonomy" id="1408163"/>
    <lineage>
        <taxon>Eukaryota</taxon>
        <taxon>Fungi</taxon>
        <taxon>Dikarya</taxon>
        <taxon>Ascomycota</taxon>
        <taxon>Pezizomycotina</taxon>
        <taxon>Eurotiomycetes</taxon>
        <taxon>Eurotiomycetidae</taxon>
        <taxon>Eurotiales</taxon>
        <taxon>Trichocomaceae</taxon>
        <taxon>Rasamsonia</taxon>
    </lineage>
</organism>
<evidence type="ECO:0000256" key="4">
    <source>
        <dbReference type="ARBA" id="ARBA00022884"/>
    </source>
</evidence>
<dbReference type="SMART" id="SM00490">
    <property type="entry name" value="HELICc"/>
    <property type="match status" value="1"/>
</dbReference>
<evidence type="ECO:0000256" key="3">
    <source>
        <dbReference type="ARBA" id="ARBA00022840"/>
    </source>
</evidence>
<feature type="compositionally biased region" description="Basic residues" evidence="6">
    <location>
        <begin position="1"/>
        <end position="10"/>
    </location>
</feature>
<dbReference type="RefSeq" id="XP_013324366.1">
    <property type="nucleotide sequence ID" value="XM_013468912.1"/>
</dbReference>
<evidence type="ECO:0000256" key="6">
    <source>
        <dbReference type="SAM" id="MobiDB-lite"/>
    </source>
</evidence>
<feature type="region of interest" description="Disordered" evidence="6">
    <location>
        <begin position="312"/>
        <end position="343"/>
    </location>
</feature>
<dbReference type="Gene3D" id="3.40.50.300">
    <property type="entry name" value="P-loop containing nucleotide triphosphate hydrolases"/>
    <property type="match status" value="2"/>
</dbReference>
<keyword evidence="9" id="KW-0378">Hydrolase</keyword>
<proteinExistence type="predicted"/>
<dbReference type="GO" id="GO:0005524">
    <property type="term" value="F:ATP binding"/>
    <property type="evidence" value="ECO:0007669"/>
    <property type="project" value="UniProtKB-KW"/>
</dbReference>
<gene>
    <name evidence="9" type="ORF">T310_8306</name>
</gene>
<evidence type="ECO:0000313" key="10">
    <source>
        <dbReference type="Proteomes" id="UP000053958"/>
    </source>
</evidence>
<dbReference type="FunFam" id="3.40.50.300:FF:000500">
    <property type="entry name" value="ATP-dependent RNA helicase DHX29"/>
    <property type="match status" value="1"/>
</dbReference>
<dbReference type="GO" id="GO:0003723">
    <property type="term" value="F:RNA binding"/>
    <property type="evidence" value="ECO:0007669"/>
    <property type="project" value="UniProtKB-KW"/>
</dbReference>
<name>A0A0F4YHR5_RASE3</name>
<keyword evidence="2" id="KW-0547">Nucleotide-binding</keyword>
<dbReference type="PANTHER" id="PTHR18934">
    <property type="entry name" value="ATP-DEPENDENT RNA HELICASE"/>
    <property type="match status" value="1"/>
</dbReference>
<dbReference type="SMART" id="SM00487">
    <property type="entry name" value="DEXDc"/>
    <property type="match status" value="1"/>
</dbReference>
<feature type="compositionally biased region" description="Low complexity" evidence="6">
    <location>
        <begin position="234"/>
        <end position="247"/>
    </location>
</feature>
<feature type="compositionally biased region" description="Acidic residues" evidence="6">
    <location>
        <begin position="284"/>
        <end position="294"/>
    </location>
</feature>
<reference evidence="9 10" key="1">
    <citation type="submission" date="2015-04" db="EMBL/GenBank/DDBJ databases">
        <authorList>
            <person name="Heijne W.H."/>
            <person name="Fedorova N.D."/>
            <person name="Nierman W.C."/>
            <person name="Vollebregt A.W."/>
            <person name="Zhao Z."/>
            <person name="Wu L."/>
            <person name="Kumar M."/>
            <person name="Stam H."/>
            <person name="van den Berg M.A."/>
            <person name="Pel H.J."/>
        </authorList>
    </citation>
    <scope>NUCLEOTIDE SEQUENCE [LARGE SCALE GENOMIC DNA]</scope>
    <source>
        <strain evidence="9 10">CBS 393.64</strain>
    </source>
</reference>
<evidence type="ECO:0000313" key="9">
    <source>
        <dbReference type="EMBL" id="KKA17754.1"/>
    </source>
</evidence>
<dbReference type="CDD" id="cd17917">
    <property type="entry name" value="DEXHc_RHA-like"/>
    <property type="match status" value="1"/>
</dbReference>
<keyword evidence="4" id="KW-0694">RNA-binding</keyword>
<evidence type="ECO:0000259" key="8">
    <source>
        <dbReference type="PROSITE" id="PS51194"/>
    </source>
</evidence>
<protein>
    <recommendedName>
        <fullName evidence="1">RNA helicase</fullName>
        <ecNumber evidence="1">3.6.4.13</ecNumber>
    </recommendedName>
</protein>
<dbReference type="STRING" id="1408163.A0A0F4YHR5"/>
<dbReference type="PROSITE" id="PS51194">
    <property type="entry name" value="HELICASE_CTER"/>
    <property type="match status" value="1"/>
</dbReference>
<dbReference type="CDD" id="cd18791">
    <property type="entry name" value="SF2_C_RHA"/>
    <property type="match status" value="1"/>
</dbReference>
<feature type="region of interest" description="Disordered" evidence="6">
    <location>
        <begin position="227"/>
        <end position="294"/>
    </location>
</feature>
<dbReference type="Gene3D" id="1.20.120.1080">
    <property type="match status" value="1"/>
</dbReference>
<dbReference type="GeneID" id="25320566"/>
<feature type="domain" description="Helicase C-terminal" evidence="8">
    <location>
        <begin position="924"/>
        <end position="1101"/>
    </location>
</feature>
<comment type="catalytic activity">
    <reaction evidence="5">
        <text>ATP + H2O = ADP + phosphate + H(+)</text>
        <dbReference type="Rhea" id="RHEA:13065"/>
        <dbReference type="ChEBI" id="CHEBI:15377"/>
        <dbReference type="ChEBI" id="CHEBI:15378"/>
        <dbReference type="ChEBI" id="CHEBI:30616"/>
        <dbReference type="ChEBI" id="CHEBI:43474"/>
        <dbReference type="ChEBI" id="CHEBI:456216"/>
        <dbReference type="EC" id="3.6.4.13"/>
    </reaction>
</comment>
<keyword evidence="9" id="KW-0347">Helicase</keyword>
<feature type="region of interest" description="Disordered" evidence="6">
    <location>
        <begin position="381"/>
        <end position="417"/>
    </location>
</feature>
<accession>A0A0F4YHR5</accession>
<dbReference type="PANTHER" id="PTHR18934:SF145">
    <property type="entry name" value="ATP-DEPENDENT RNA HELICASE DHX57-RELATED"/>
    <property type="match status" value="1"/>
</dbReference>
<dbReference type="EC" id="3.6.4.13" evidence="1"/>
<dbReference type="PROSITE" id="PS51192">
    <property type="entry name" value="HELICASE_ATP_BIND_1"/>
    <property type="match status" value="1"/>
</dbReference>
<dbReference type="OrthoDB" id="5600252at2759"/>
<feature type="region of interest" description="Disordered" evidence="6">
    <location>
        <begin position="1"/>
        <end position="84"/>
    </location>
</feature>
<dbReference type="Pfam" id="PF00271">
    <property type="entry name" value="Helicase_C"/>
    <property type="match status" value="1"/>
</dbReference>
<dbReference type="AlphaFoldDB" id="A0A0F4YHR5"/>
<dbReference type="EMBL" id="LASV01000564">
    <property type="protein sequence ID" value="KKA17754.1"/>
    <property type="molecule type" value="Genomic_DNA"/>
</dbReference>
<dbReference type="FunFam" id="3.40.50.300:FF:000819">
    <property type="entry name" value="ATP dependent RNA helicase, putative"/>
    <property type="match status" value="1"/>
</dbReference>
<dbReference type="GO" id="GO:0003724">
    <property type="term" value="F:RNA helicase activity"/>
    <property type="evidence" value="ECO:0007669"/>
    <property type="project" value="UniProtKB-EC"/>
</dbReference>
<dbReference type="InterPro" id="IPR027417">
    <property type="entry name" value="P-loop_NTPase"/>
</dbReference>
<evidence type="ECO:0000256" key="2">
    <source>
        <dbReference type="ARBA" id="ARBA00022741"/>
    </source>
</evidence>
<dbReference type="InterPro" id="IPR014001">
    <property type="entry name" value="Helicase_ATP-bd"/>
</dbReference>
<dbReference type="InterPro" id="IPR001650">
    <property type="entry name" value="Helicase_C-like"/>
</dbReference>
<evidence type="ECO:0000259" key="7">
    <source>
        <dbReference type="PROSITE" id="PS51192"/>
    </source>
</evidence>